<gene>
    <name evidence="2" type="ORF">QL281_07660</name>
</gene>
<dbReference type="RefSeq" id="WP_283010153.1">
    <property type="nucleotide sequence ID" value="NZ_CP125292.1"/>
</dbReference>
<dbReference type="CDD" id="cd06171">
    <property type="entry name" value="Sigma70_r4"/>
    <property type="match status" value="1"/>
</dbReference>
<organism evidence="2 3">
    <name type="scientific">Bacillus subtilis</name>
    <dbReference type="NCBI Taxonomy" id="1423"/>
    <lineage>
        <taxon>Bacteria</taxon>
        <taxon>Bacillati</taxon>
        <taxon>Bacillota</taxon>
        <taxon>Bacilli</taxon>
        <taxon>Bacillales</taxon>
        <taxon>Bacillaceae</taxon>
        <taxon>Bacillus</taxon>
    </lineage>
</organism>
<evidence type="ECO:0000259" key="1">
    <source>
        <dbReference type="Pfam" id="PF08281"/>
    </source>
</evidence>
<dbReference type="InterPro" id="IPR036388">
    <property type="entry name" value="WH-like_DNA-bd_sf"/>
</dbReference>
<dbReference type="NCBIfam" id="TIGR02937">
    <property type="entry name" value="sigma70-ECF"/>
    <property type="match status" value="1"/>
</dbReference>
<evidence type="ECO:0000313" key="2">
    <source>
        <dbReference type="EMBL" id="WHM22898.1"/>
    </source>
</evidence>
<dbReference type="Proteomes" id="UP001229422">
    <property type="component" value="Chromosome"/>
</dbReference>
<dbReference type="Gene3D" id="1.10.10.10">
    <property type="entry name" value="Winged helix-like DNA-binding domain superfamily/Winged helix DNA-binding domain"/>
    <property type="match status" value="1"/>
</dbReference>
<dbReference type="InterPro" id="IPR014284">
    <property type="entry name" value="RNA_pol_sigma-70_dom"/>
</dbReference>
<dbReference type="Pfam" id="PF08281">
    <property type="entry name" value="Sigma70_r4_2"/>
    <property type="match status" value="1"/>
</dbReference>
<sequence>MKDLLFSYKSTLKQTKAMYKSLAEANESDLSAADIRDKKNLRNMISDLEWTIDWLESGRQPGSRRSIDRRDSYQRTMFIDPKIMEVFSNDFSILPEQTGSVTEEEQKTINDCLSKLTNREKEIFLLHIVEGFSYERVSALLGIAKGTVQTTINRSRMKIARYINSNIKGA</sequence>
<proteinExistence type="predicted"/>
<feature type="domain" description="RNA polymerase sigma factor 70 region 4 type 2" evidence="1">
    <location>
        <begin position="109"/>
        <end position="159"/>
    </location>
</feature>
<reference evidence="2" key="1">
    <citation type="submission" date="2023-05" db="EMBL/GenBank/DDBJ databases">
        <title>Complete genome sequence of Bacillus subtilis SRCM117797 isolated from Soybean paste.</title>
        <authorList>
            <person name="Abraha H.B."/>
            <person name="Kim K.-P."/>
            <person name="Ryu M.-S."/>
            <person name="Jeong D.-Y."/>
        </authorList>
    </citation>
    <scope>NUCLEOTIDE SEQUENCE</scope>
    <source>
        <strain evidence="2">SRCM117797</strain>
    </source>
</reference>
<dbReference type="AlphaFoldDB" id="A0AAQ3ETK9"/>
<dbReference type="GO" id="GO:0003677">
    <property type="term" value="F:DNA binding"/>
    <property type="evidence" value="ECO:0007669"/>
    <property type="project" value="InterPro"/>
</dbReference>
<protein>
    <submittedName>
        <fullName evidence="2">Sigma-70 family RNA polymerase sigma factor</fullName>
    </submittedName>
</protein>
<dbReference type="GO" id="GO:0006352">
    <property type="term" value="P:DNA-templated transcription initiation"/>
    <property type="evidence" value="ECO:0007669"/>
    <property type="project" value="InterPro"/>
</dbReference>
<dbReference type="SUPFAM" id="SSF88659">
    <property type="entry name" value="Sigma3 and sigma4 domains of RNA polymerase sigma factors"/>
    <property type="match status" value="1"/>
</dbReference>
<evidence type="ECO:0000313" key="3">
    <source>
        <dbReference type="Proteomes" id="UP001229422"/>
    </source>
</evidence>
<dbReference type="GO" id="GO:0016987">
    <property type="term" value="F:sigma factor activity"/>
    <property type="evidence" value="ECO:0007669"/>
    <property type="project" value="InterPro"/>
</dbReference>
<dbReference type="InterPro" id="IPR013324">
    <property type="entry name" value="RNA_pol_sigma_r3/r4-like"/>
</dbReference>
<name>A0AAQ3ETK9_BACIU</name>
<dbReference type="NCBIfam" id="NF005385">
    <property type="entry name" value="PRK06930.1"/>
    <property type="match status" value="1"/>
</dbReference>
<dbReference type="EMBL" id="CP125292">
    <property type="protein sequence ID" value="WHM22898.1"/>
    <property type="molecule type" value="Genomic_DNA"/>
</dbReference>
<accession>A0AAQ3ETK9</accession>
<dbReference type="InterPro" id="IPR013249">
    <property type="entry name" value="RNA_pol_sigma70_r4_t2"/>
</dbReference>